<evidence type="ECO:0000256" key="1">
    <source>
        <dbReference type="ARBA" id="ARBA00023002"/>
    </source>
</evidence>
<evidence type="ECO:0000313" key="3">
    <source>
        <dbReference type="EMBL" id="MDC0677543.1"/>
    </source>
</evidence>
<organism evidence="3 4">
    <name type="scientific">Sorangium atrum</name>
    <dbReference type="NCBI Taxonomy" id="2995308"/>
    <lineage>
        <taxon>Bacteria</taxon>
        <taxon>Pseudomonadati</taxon>
        <taxon>Myxococcota</taxon>
        <taxon>Polyangia</taxon>
        <taxon>Polyangiales</taxon>
        <taxon>Polyangiaceae</taxon>
        <taxon>Sorangium</taxon>
    </lineage>
</organism>
<dbReference type="PRINTS" id="PR00081">
    <property type="entry name" value="GDHRDH"/>
</dbReference>
<dbReference type="PANTHER" id="PTHR43157:SF31">
    <property type="entry name" value="PHOSPHATIDYLINOSITOL-GLYCAN BIOSYNTHESIS CLASS F PROTEIN"/>
    <property type="match status" value="1"/>
</dbReference>
<comment type="caution">
    <text evidence="3">The sequence shown here is derived from an EMBL/GenBank/DDBJ whole genome shotgun (WGS) entry which is preliminary data.</text>
</comment>
<dbReference type="Pfam" id="PF00106">
    <property type="entry name" value="adh_short"/>
    <property type="match status" value="1"/>
</dbReference>
<dbReference type="SUPFAM" id="SSF51735">
    <property type="entry name" value="NAD(P)-binding Rossmann-fold domains"/>
    <property type="match status" value="1"/>
</dbReference>
<dbReference type="CDD" id="cd05327">
    <property type="entry name" value="retinol-DH_like_SDR_c_like"/>
    <property type="match status" value="1"/>
</dbReference>
<keyword evidence="1" id="KW-0560">Oxidoreductase</keyword>
<dbReference type="RefSeq" id="WP_272094300.1">
    <property type="nucleotide sequence ID" value="NZ_JAQNDK010000001.1"/>
</dbReference>
<protein>
    <submittedName>
        <fullName evidence="3">SDR family oxidoreductase</fullName>
    </submittedName>
</protein>
<dbReference type="PRINTS" id="PR00080">
    <property type="entry name" value="SDRFAMILY"/>
</dbReference>
<keyword evidence="4" id="KW-1185">Reference proteome</keyword>
<evidence type="ECO:0000256" key="2">
    <source>
        <dbReference type="RuleBase" id="RU000363"/>
    </source>
</evidence>
<reference evidence="3 4" key="1">
    <citation type="submission" date="2023-01" db="EMBL/GenBank/DDBJ databases">
        <title>Minimal conservation of predation-associated metabolite biosynthetic gene clusters underscores biosynthetic potential of Myxococcota including descriptions for ten novel species: Archangium lansinium sp. nov., Myxococcus landrumus sp. nov., Nannocystis bai.</title>
        <authorList>
            <person name="Ahearne A."/>
            <person name="Stevens C."/>
            <person name="Dowd S."/>
        </authorList>
    </citation>
    <scope>NUCLEOTIDE SEQUENCE [LARGE SCALE GENOMIC DNA]</scope>
    <source>
        <strain evidence="3 4">WIWO2</strain>
    </source>
</reference>
<dbReference type="Gene3D" id="3.40.50.720">
    <property type="entry name" value="NAD(P)-binding Rossmann-like Domain"/>
    <property type="match status" value="1"/>
</dbReference>
<sequence>MNGKVCIVTGGNTGIGKETARGLAQRGAKVVLACRDTGRGESARDDIARSTGRKDVEVIALDLGSKASIRAFGERFRAAHERLDVLVNNAGVWRNSRGTTEDGIEATFGVNHVGTWLLTQDLLPLLKKSAPSRIVVLSSKLHYRGRMDWEDLQFERRKYGTTAAYAQSKLANVLFTKALARRLEGTGVTVNAVHPGVVRTDLMRDYPKLLVKLFNLFLLTPERGAECSLHVATAPELAGVTGEYFEKSRIKPAAAEALDEAAQERLWALTEALAA</sequence>
<comment type="similarity">
    <text evidence="2">Belongs to the short-chain dehydrogenases/reductases (SDR) family.</text>
</comment>
<dbReference type="EMBL" id="JAQNDK010000001">
    <property type="protein sequence ID" value="MDC0677543.1"/>
    <property type="molecule type" value="Genomic_DNA"/>
</dbReference>
<evidence type="ECO:0000313" key="4">
    <source>
        <dbReference type="Proteomes" id="UP001217485"/>
    </source>
</evidence>
<proteinExistence type="inferred from homology"/>
<dbReference type="InterPro" id="IPR036291">
    <property type="entry name" value="NAD(P)-bd_dom_sf"/>
</dbReference>
<accession>A0ABT5BVT0</accession>
<gene>
    <name evidence="3" type="ORF">POL72_07285</name>
</gene>
<dbReference type="PANTHER" id="PTHR43157">
    <property type="entry name" value="PHOSPHATIDYLINOSITOL-GLYCAN BIOSYNTHESIS CLASS F PROTEIN-RELATED"/>
    <property type="match status" value="1"/>
</dbReference>
<dbReference type="InterPro" id="IPR002347">
    <property type="entry name" value="SDR_fam"/>
</dbReference>
<dbReference type="Proteomes" id="UP001217485">
    <property type="component" value="Unassembled WGS sequence"/>
</dbReference>
<name>A0ABT5BVT0_9BACT</name>